<accession>A0A454JHE5</accession>
<dbReference type="EC" id="3.1.3.48" evidence="1"/>
<dbReference type="EMBL" id="RFAR01000048">
    <property type="protein sequence ID" value="RMC96528.1"/>
    <property type="molecule type" value="Genomic_DNA"/>
</dbReference>
<evidence type="ECO:0000256" key="1">
    <source>
        <dbReference type="ARBA" id="ARBA00013064"/>
    </source>
</evidence>
<evidence type="ECO:0000313" key="6">
    <source>
        <dbReference type="Proteomes" id="UP000274139"/>
    </source>
</evidence>
<gene>
    <name evidence="5" type="ORF">EAY64_11980</name>
</gene>
<feature type="signal peptide" evidence="3">
    <location>
        <begin position="1"/>
        <end position="22"/>
    </location>
</feature>
<dbReference type="SMART" id="SM00226">
    <property type="entry name" value="LMWPc"/>
    <property type="match status" value="1"/>
</dbReference>
<keyword evidence="3" id="KW-0732">Signal</keyword>
<dbReference type="InterPro" id="IPR036196">
    <property type="entry name" value="Ptyr_pPase_sf"/>
</dbReference>
<dbReference type="InterPro" id="IPR050438">
    <property type="entry name" value="LMW_PTPase"/>
</dbReference>
<dbReference type="RefSeq" id="WP_103524995.1">
    <property type="nucleotide sequence ID" value="NZ_JAIZDC010000001.1"/>
</dbReference>
<feature type="domain" description="Phosphotyrosine protein phosphatase I" evidence="4">
    <location>
        <begin position="26"/>
        <end position="171"/>
    </location>
</feature>
<proteinExistence type="predicted"/>
<dbReference type="InterPro" id="IPR023485">
    <property type="entry name" value="Ptyr_pPase"/>
</dbReference>
<sequence>MRKLIALLGAVLLLVTCGLVQAAEPFKLAFVDTGNTGRSVTAEALARQRIEQQQLPIAVISRAVDMDPYDSSPEANAASLLLQRGIDVSAHRAAQLNANDVRHSDLILTMTAKHKAKVLELFPEAKGKTFTLSEYASGNMDDVADAWGKPLAVYQAMLRQVEGYLPAVLDKAQHKKP</sequence>
<reference evidence="5 6" key="1">
    <citation type="submission" date="2018-10" db="EMBL/GenBank/DDBJ databases">
        <title>Draft genome sequence of Aquitalea MWU14-2217 isolated from a wild cranberry bog in Provincetown, Massachusetts.</title>
        <authorList>
            <person name="Ebadzadsahrai G."/>
            <person name="Soby S."/>
        </authorList>
    </citation>
    <scope>NUCLEOTIDE SEQUENCE [LARGE SCALE GENOMIC DNA]</scope>
    <source>
        <strain evidence="5 6">MWU14-2217</strain>
    </source>
</reference>
<evidence type="ECO:0000259" key="4">
    <source>
        <dbReference type="SMART" id="SM00226"/>
    </source>
</evidence>
<dbReference type="PANTHER" id="PTHR11717:SF31">
    <property type="entry name" value="LOW MOLECULAR WEIGHT PROTEIN-TYROSINE-PHOSPHATASE ETP-RELATED"/>
    <property type="match status" value="1"/>
</dbReference>
<dbReference type="Proteomes" id="UP000274139">
    <property type="component" value="Unassembled WGS sequence"/>
</dbReference>
<dbReference type="SUPFAM" id="SSF52788">
    <property type="entry name" value="Phosphotyrosine protein phosphatases I"/>
    <property type="match status" value="1"/>
</dbReference>
<dbReference type="Gene3D" id="3.40.50.2300">
    <property type="match status" value="1"/>
</dbReference>
<comment type="caution">
    <text evidence="5">The sequence shown here is derived from an EMBL/GenBank/DDBJ whole genome shotgun (WGS) entry which is preliminary data.</text>
</comment>
<dbReference type="GO" id="GO:0004725">
    <property type="term" value="F:protein tyrosine phosphatase activity"/>
    <property type="evidence" value="ECO:0007669"/>
    <property type="project" value="UniProtKB-EC"/>
</dbReference>
<dbReference type="PANTHER" id="PTHR11717">
    <property type="entry name" value="LOW MOLECULAR WEIGHT PROTEIN TYROSINE PHOSPHATASE"/>
    <property type="match status" value="1"/>
</dbReference>
<organism evidence="5 6">
    <name type="scientific">Aquitalea palustris</name>
    <dbReference type="NCBI Taxonomy" id="2480983"/>
    <lineage>
        <taxon>Bacteria</taxon>
        <taxon>Pseudomonadati</taxon>
        <taxon>Pseudomonadota</taxon>
        <taxon>Betaproteobacteria</taxon>
        <taxon>Neisseriales</taxon>
        <taxon>Chromobacteriaceae</taxon>
        <taxon>Aquitalea</taxon>
    </lineage>
</organism>
<evidence type="ECO:0000256" key="3">
    <source>
        <dbReference type="SAM" id="SignalP"/>
    </source>
</evidence>
<dbReference type="OrthoDB" id="9784339at2"/>
<feature type="chain" id="PRO_5019553691" description="protein-tyrosine-phosphatase" evidence="3">
    <location>
        <begin position="23"/>
        <end position="177"/>
    </location>
</feature>
<evidence type="ECO:0000256" key="2">
    <source>
        <dbReference type="ARBA" id="ARBA00051722"/>
    </source>
</evidence>
<comment type="catalytic activity">
    <reaction evidence="2">
        <text>O-phospho-L-tyrosyl-[protein] + H2O = L-tyrosyl-[protein] + phosphate</text>
        <dbReference type="Rhea" id="RHEA:10684"/>
        <dbReference type="Rhea" id="RHEA-COMP:10136"/>
        <dbReference type="Rhea" id="RHEA-COMP:20101"/>
        <dbReference type="ChEBI" id="CHEBI:15377"/>
        <dbReference type="ChEBI" id="CHEBI:43474"/>
        <dbReference type="ChEBI" id="CHEBI:46858"/>
        <dbReference type="ChEBI" id="CHEBI:61978"/>
        <dbReference type="EC" id="3.1.3.48"/>
    </reaction>
</comment>
<name>A0A454JHE5_9NEIS</name>
<keyword evidence="6" id="KW-1185">Reference proteome</keyword>
<dbReference type="Pfam" id="PF01451">
    <property type="entry name" value="LMWPc"/>
    <property type="match status" value="1"/>
</dbReference>
<dbReference type="AlphaFoldDB" id="A0A454JHE5"/>
<protein>
    <recommendedName>
        <fullName evidence="1">protein-tyrosine-phosphatase</fullName>
        <ecNumber evidence="1">3.1.3.48</ecNumber>
    </recommendedName>
</protein>
<evidence type="ECO:0000313" key="5">
    <source>
        <dbReference type="EMBL" id="RMC96528.1"/>
    </source>
</evidence>